<protein>
    <submittedName>
        <fullName evidence="1">Putative lipoprotein</fullName>
    </submittedName>
</protein>
<proteinExistence type="predicted"/>
<dbReference type="RefSeq" id="WP_011648412.1">
    <property type="nucleotide sequence ID" value="NZ_ARYI01000010.1"/>
</dbReference>
<dbReference type="EMBL" id="ARYI01000010">
    <property type="protein sequence ID" value="KCZ91885.1"/>
    <property type="molecule type" value="Genomic_DNA"/>
</dbReference>
<evidence type="ECO:0000313" key="1">
    <source>
        <dbReference type="EMBL" id="KCZ91885.1"/>
    </source>
</evidence>
<gene>
    <name evidence="1" type="ORF">HHI_11669</name>
</gene>
<dbReference type="AlphaFoldDB" id="A0A059FMI6"/>
<comment type="caution">
    <text evidence="1">The sequence shown here is derived from an EMBL/GenBank/DDBJ whole genome shotgun (WGS) entry which is preliminary data.</text>
</comment>
<sequence length="122" mass="13496">MKLRPGLALFALLAAAGCETLSESYSIERMDEINDSGIHVYSDLMENPWDGSRYWQFRAANYAGYPFCVQAALKDVRFTNGHSMGYSHYIAPGETKDIGYVHAPADFGTTTRTWNPASDGSC</sequence>
<evidence type="ECO:0000313" key="2">
    <source>
        <dbReference type="Proteomes" id="UP000025061"/>
    </source>
</evidence>
<keyword evidence="1" id="KW-0449">Lipoprotein</keyword>
<reference evidence="1 2" key="1">
    <citation type="submission" date="2013-04" db="EMBL/GenBank/DDBJ databases">
        <title>Hyphomonas hirschiana VP5 Genome Sequencing.</title>
        <authorList>
            <person name="Lai Q."/>
            <person name="Shao Z."/>
        </authorList>
    </citation>
    <scope>NUCLEOTIDE SEQUENCE [LARGE SCALE GENOMIC DNA]</scope>
    <source>
        <strain evidence="1 2">VP5</strain>
    </source>
</reference>
<accession>A0A059FMI6</accession>
<keyword evidence="2" id="KW-1185">Reference proteome</keyword>
<dbReference type="PATRIC" id="fig|1280951.3.peg.2350"/>
<dbReference type="Proteomes" id="UP000025061">
    <property type="component" value="Unassembled WGS sequence"/>
</dbReference>
<dbReference type="PROSITE" id="PS51257">
    <property type="entry name" value="PROKAR_LIPOPROTEIN"/>
    <property type="match status" value="1"/>
</dbReference>
<name>A0A059FMI6_9PROT</name>
<organism evidence="1 2">
    <name type="scientific">Hyphomonas hirschiana VP5</name>
    <dbReference type="NCBI Taxonomy" id="1280951"/>
    <lineage>
        <taxon>Bacteria</taxon>
        <taxon>Pseudomonadati</taxon>
        <taxon>Pseudomonadota</taxon>
        <taxon>Alphaproteobacteria</taxon>
        <taxon>Hyphomonadales</taxon>
        <taxon>Hyphomonadaceae</taxon>
        <taxon>Hyphomonas</taxon>
    </lineage>
</organism>